<dbReference type="Pfam" id="PF00445">
    <property type="entry name" value="Ribonuclease_T2"/>
    <property type="match status" value="1"/>
</dbReference>
<proteinExistence type="evidence at transcript level"/>
<evidence type="ECO:0000256" key="3">
    <source>
        <dbReference type="ARBA" id="ARBA00023180"/>
    </source>
</evidence>
<dbReference type="AlphaFoldDB" id="A0A386N9G9"/>
<feature type="signal peptide" evidence="5">
    <location>
        <begin position="1"/>
        <end position="19"/>
    </location>
</feature>
<feature type="chain" id="PRO_5017313884" evidence="5">
    <location>
        <begin position="20"/>
        <end position="237"/>
    </location>
</feature>
<evidence type="ECO:0000256" key="5">
    <source>
        <dbReference type="SAM" id="SignalP"/>
    </source>
</evidence>
<evidence type="ECO:0000256" key="4">
    <source>
        <dbReference type="RuleBase" id="RU004328"/>
    </source>
</evidence>
<dbReference type="InterPro" id="IPR036430">
    <property type="entry name" value="RNase_T2-like_sf"/>
</dbReference>
<evidence type="ECO:0000313" key="6">
    <source>
        <dbReference type="EMBL" id="AYE19113.1"/>
    </source>
</evidence>
<organism evidence="6">
    <name type="scientific">Ziziphus jujuba</name>
    <name type="common">Chinese jujube</name>
    <name type="synonym">Ziziphus sativa</name>
    <dbReference type="NCBI Taxonomy" id="326968"/>
    <lineage>
        <taxon>Eukaryota</taxon>
        <taxon>Viridiplantae</taxon>
        <taxon>Streptophyta</taxon>
        <taxon>Embryophyta</taxon>
        <taxon>Tracheophyta</taxon>
        <taxon>Spermatophyta</taxon>
        <taxon>Magnoliopsida</taxon>
        <taxon>eudicotyledons</taxon>
        <taxon>Gunneridae</taxon>
        <taxon>Pentapetalae</taxon>
        <taxon>rosids</taxon>
        <taxon>fabids</taxon>
        <taxon>Rosales</taxon>
        <taxon>Rhamnaceae</taxon>
        <taxon>Paliureae</taxon>
        <taxon>Ziziphus</taxon>
    </lineage>
</organism>
<comment type="similarity">
    <text evidence="1 4">Belongs to the RNase T2 family.</text>
</comment>
<keyword evidence="3" id="KW-0325">Glycoprotein</keyword>
<dbReference type="GO" id="GO:0033897">
    <property type="term" value="F:ribonuclease T2 activity"/>
    <property type="evidence" value="ECO:0007669"/>
    <property type="project" value="InterPro"/>
</dbReference>
<dbReference type="InterPro" id="IPR001568">
    <property type="entry name" value="RNase_T2-like"/>
</dbReference>
<dbReference type="SUPFAM" id="SSF55895">
    <property type="entry name" value="Ribonuclease Rh-like"/>
    <property type="match status" value="1"/>
</dbReference>
<reference evidence="6" key="1">
    <citation type="submission" date="2017-11" db="EMBL/GenBank/DDBJ databases">
        <authorList>
            <person name="Han C.G."/>
        </authorList>
    </citation>
    <scope>NUCLEOTIDE SEQUENCE</scope>
    <source>
        <strain evidence="6">JZS13</strain>
    </source>
</reference>
<protein>
    <submittedName>
        <fullName evidence="6">S-RNase</fullName>
    </submittedName>
</protein>
<dbReference type="PANTHER" id="PTHR11240:SF22">
    <property type="entry name" value="RIBONUCLEASE T2"/>
    <property type="match status" value="1"/>
</dbReference>
<keyword evidence="2 5" id="KW-0732">Signal</keyword>
<dbReference type="EMBL" id="MG553633">
    <property type="protein sequence ID" value="AYE19113.1"/>
    <property type="molecule type" value="mRNA"/>
</dbReference>
<sequence>MEIILILIILVASSSSCQAMFTDQVGAKQKIDKFVVLFAPNYCSTGTQTCRSNLPDYFTIHGIWPNELSPPIPRTFDLSLLKDQLLEDLRTHWPGLKNSDDPNEEFWKHQWEKHGRYFSGTQVEYFQKGINLLRTEEIQKALSELLINGKKYVTVDILKRLKDITKSNPAFSCKDSKEGTTKLLVEVTFCLDPDLTTHKDCPEKQSCGTEFYVDTSTPSPSPSPSRYVITEKAVASF</sequence>
<dbReference type="Gene3D" id="3.90.730.10">
    <property type="entry name" value="Ribonuclease T2-like"/>
    <property type="match status" value="1"/>
</dbReference>
<dbReference type="GO" id="GO:0003723">
    <property type="term" value="F:RNA binding"/>
    <property type="evidence" value="ECO:0007669"/>
    <property type="project" value="InterPro"/>
</dbReference>
<dbReference type="PANTHER" id="PTHR11240">
    <property type="entry name" value="RIBONUCLEASE T2"/>
    <property type="match status" value="1"/>
</dbReference>
<name>A0A386N9G9_ZIZJJ</name>
<accession>A0A386N9G9</accession>
<evidence type="ECO:0000256" key="2">
    <source>
        <dbReference type="ARBA" id="ARBA00022729"/>
    </source>
</evidence>
<evidence type="ECO:0000256" key="1">
    <source>
        <dbReference type="ARBA" id="ARBA00007469"/>
    </source>
</evidence>